<comment type="caution">
    <text evidence="5">The sequence shown here is derived from an EMBL/GenBank/DDBJ whole genome shotgun (WGS) entry which is preliminary data.</text>
</comment>
<dbReference type="Proteomes" id="UP001152872">
    <property type="component" value="Unassembled WGS sequence"/>
</dbReference>
<evidence type="ECO:0000259" key="4">
    <source>
        <dbReference type="PROSITE" id="PS50887"/>
    </source>
</evidence>
<evidence type="ECO:0000256" key="1">
    <source>
        <dbReference type="PROSITE-ProRule" id="PRU00169"/>
    </source>
</evidence>
<keyword evidence="2" id="KW-0175">Coiled coil</keyword>
<dbReference type="FunFam" id="3.30.70.270:FF:000001">
    <property type="entry name" value="Diguanylate cyclase domain protein"/>
    <property type="match status" value="1"/>
</dbReference>
<proteinExistence type="predicted"/>
<dbReference type="GO" id="GO:0005886">
    <property type="term" value="C:plasma membrane"/>
    <property type="evidence" value="ECO:0007669"/>
    <property type="project" value="TreeGrafter"/>
</dbReference>
<dbReference type="EMBL" id="VBTY01000172">
    <property type="protein sequence ID" value="MDG3496311.1"/>
    <property type="molecule type" value="Genomic_DNA"/>
</dbReference>
<dbReference type="InterPro" id="IPR050469">
    <property type="entry name" value="Diguanylate_Cyclase"/>
</dbReference>
<feature type="coiled-coil region" evidence="2">
    <location>
        <begin position="182"/>
        <end position="209"/>
    </location>
</feature>
<dbReference type="RefSeq" id="WP_009628485.1">
    <property type="nucleotide sequence ID" value="NZ_VBTY01000172.1"/>
</dbReference>
<dbReference type="Gene3D" id="3.40.50.2300">
    <property type="match status" value="1"/>
</dbReference>
<dbReference type="GO" id="GO:1902201">
    <property type="term" value="P:negative regulation of bacterial-type flagellum-dependent cell motility"/>
    <property type="evidence" value="ECO:0007669"/>
    <property type="project" value="TreeGrafter"/>
</dbReference>
<dbReference type="EC" id="2.7.7.65" evidence="5"/>
<keyword evidence="6" id="KW-1185">Reference proteome</keyword>
<protein>
    <submittedName>
        <fullName evidence="5">Diguanylate cyclase</fullName>
        <ecNumber evidence="5">2.7.7.65</ecNumber>
    </submittedName>
</protein>
<gene>
    <name evidence="5" type="ORF">FEV09_17350</name>
</gene>
<dbReference type="NCBIfam" id="TIGR00254">
    <property type="entry name" value="GGDEF"/>
    <property type="match status" value="1"/>
</dbReference>
<dbReference type="GO" id="GO:0052621">
    <property type="term" value="F:diguanylate cyclase activity"/>
    <property type="evidence" value="ECO:0007669"/>
    <property type="project" value="UniProtKB-EC"/>
</dbReference>
<feature type="domain" description="Response regulatory" evidence="3">
    <location>
        <begin position="30"/>
        <end position="154"/>
    </location>
</feature>
<evidence type="ECO:0000259" key="3">
    <source>
        <dbReference type="PROSITE" id="PS50110"/>
    </source>
</evidence>
<dbReference type="GO" id="GO:0043709">
    <property type="term" value="P:cell adhesion involved in single-species biofilm formation"/>
    <property type="evidence" value="ECO:0007669"/>
    <property type="project" value="TreeGrafter"/>
</dbReference>
<keyword evidence="5" id="KW-0808">Transferase</keyword>
<feature type="domain" description="GGDEF" evidence="4">
    <location>
        <begin position="237"/>
        <end position="374"/>
    </location>
</feature>
<dbReference type="InterPro" id="IPR043128">
    <property type="entry name" value="Rev_trsase/Diguanyl_cyclase"/>
</dbReference>
<evidence type="ECO:0000256" key="2">
    <source>
        <dbReference type="SAM" id="Coils"/>
    </source>
</evidence>
<keyword evidence="1" id="KW-0597">Phosphoprotein</keyword>
<dbReference type="PANTHER" id="PTHR45138:SF9">
    <property type="entry name" value="DIGUANYLATE CYCLASE DGCM-RELATED"/>
    <property type="match status" value="1"/>
</dbReference>
<evidence type="ECO:0000313" key="6">
    <source>
        <dbReference type="Proteomes" id="UP001152872"/>
    </source>
</evidence>
<dbReference type="InterPro" id="IPR029787">
    <property type="entry name" value="Nucleotide_cyclase"/>
</dbReference>
<dbReference type="InterPro" id="IPR000160">
    <property type="entry name" value="GGDEF_dom"/>
</dbReference>
<dbReference type="SMART" id="SM00448">
    <property type="entry name" value="REC"/>
    <property type="match status" value="1"/>
</dbReference>
<dbReference type="PROSITE" id="PS50110">
    <property type="entry name" value="RESPONSE_REGULATORY"/>
    <property type="match status" value="1"/>
</dbReference>
<dbReference type="GO" id="GO:0000160">
    <property type="term" value="P:phosphorelay signal transduction system"/>
    <property type="evidence" value="ECO:0007669"/>
    <property type="project" value="InterPro"/>
</dbReference>
<reference evidence="5" key="1">
    <citation type="submission" date="2019-05" db="EMBL/GenBank/DDBJ databases">
        <title>Whole genome sequencing of Pseudanabaena catenata USMAC16.</title>
        <authorList>
            <person name="Khan Z."/>
            <person name="Omar W.M."/>
            <person name="Convey P."/>
            <person name="Merican F."/>
            <person name="Najimudin N."/>
        </authorList>
    </citation>
    <scope>NUCLEOTIDE SEQUENCE</scope>
    <source>
        <strain evidence="5">USMAC16</strain>
    </source>
</reference>
<dbReference type="SUPFAM" id="SSF55073">
    <property type="entry name" value="Nucleotide cyclase"/>
    <property type="match status" value="1"/>
</dbReference>
<dbReference type="Pfam" id="PF00990">
    <property type="entry name" value="GGDEF"/>
    <property type="match status" value="1"/>
</dbReference>
<dbReference type="InterPro" id="IPR011006">
    <property type="entry name" value="CheY-like_superfamily"/>
</dbReference>
<accession>A0A9X4M9F9</accession>
<dbReference type="Gene3D" id="3.30.70.270">
    <property type="match status" value="1"/>
</dbReference>
<keyword evidence="5" id="KW-0548">Nucleotidyltransferase</keyword>
<sequence>MIDTDPIIADILEFADETDDNSSHDCGFWKILIVDDESEIHSITQLSLEDFIFDHKKLQFLNAYSGIEARQLISAHPDVAVILLDVIMESDDAGLVTAKYIRETLQNRAMRIILRTGQAGLVPERQVIIDYDIDDYKTKTEFTSHRLFTTIITALRSYRSYTELELLNCQLEQRVEARTLELQAEIERRKKVEIALKEANQKLESLVNIDGLTMIANRRCFDNRLTEEWAWLARQRQWLSLILFDLDFFKFYNDFYGHLAGDGCLTEVAQAIYKQVTRAGDLVARYGGEEFAILLPNTNLDGAIVVTQRIQQTIQDLAIPHLSSMVKPTVTISIGISSILPTPEIAPHKLIEKADQALYRAKQQGRDRYCTHLEVSK</sequence>
<dbReference type="SUPFAM" id="SSF52172">
    <property type="entry name" value="CheY-like"/>
    <property type="match status" value="1"/>
</dbReference>
<organism evidence="5 6">
    <name type="scientific">Pseudanabaena catenata USMAC16</name>
    <dbReference type="NCBI Taxonomy" id="1855837"/>
    <lineage>
        <taxon>Bacteria</taxon>
        <taxon>Bacillati</taxon>
        <taxon>Cyanobacteriota</taxon>
        <taxon>Cyanophyceae</taxon>
        <taxon>Pseudanabaenales</taxon>
        <taxon>Pseudanabaenaceae</taxon>
        <taxon>Pseudanabaena</taxon>
    </lineage>
</organism>
<feature type="modified residue" description="4-aspartylphosphate" evidence="1">
    <location>
        <position position="85"/>
    </location>
</feature>
<name>A0A9X4M9F9_9CYAN</name>
<dbReference type="AlphaFoldDB" id="A0A9X4M9F9"/>
<dbReference type="CDD" id="cd01949">
    <property type="entry name" value="GGDEF"/>
    <property type="match status" value="1"/>
</dbReference>
<dbReference type="PANTHER" id="PTHR45138">
    <property type="entry name" value="REGULATORY COMPONENTS OF SENSORY TRANSDUCTION SYSTEM"/>
    <property type="match status" value="1"/>
</dbReference>
<dbReference type="PROSITE" id="PS50887">
    <property type="entry name" value="GGDEF"/>
    <property type="match status" value="1"/>
</dbReference>
<dbReference type="SMART" id="SM00267">
    <property type="entry name" value="GGDEF"/>
    <property type="match status" value="1"/>
</dbReference>
<evidence type="ECO:0000313" key="5">
    <source>
        <dbReference type="EMBL" id="MDG3496311.1"/>
    </source>
</evidence>
<dbReference type="InterPro" id="IPR001789">
    <property type="entry name" value="Sig_transdc_resp-reg_receiver"/>
</dbReference>